<dbReference type="AlphaFoldDB" id="A0A6S7GUU9"/>
<reference evidence="1" key="1">
    <citation type="submission" date="2020-04" db="EMBL/GenBank/DDBJ databases">
        <authorList>
            <person name="Alioto T."/>
            <person name="Alioto T."/>
            <person name="Gomez Garrido J."/>
        </authorList>
    </citation>
    <scope>NUCLEOTIDE SEQUENCE</scope>
    <source>
        <strain evidence="1">A484AB</strain>
    </source>
</reference>
<name>A0A6S7GUU9_PARCT</name>
<evidence type="ECO:0000313" key="1">
    <source>
        <dbReference type="EMBL" id="CAB3988311.1"/>
    </source>
</evidence>
<keyword evidence="2" id="KW-1185">Reference proteome</keyword>
<dbReference type="SUPFAM" id="SSF50199">
    <property type="entry name" value="Staphylococcal nuclease"/>
    <property type="match status" value="1"/>
</dbReference>
<dbReference type="Proteomes" id="UP001152795">
    <property type="component" value="Unassembled WGS sequence"/>
</dbReference>
<dbReference type="EMBL" id="CACRXK020001305">
    <property type="protein sequence ID" value="CAB3988311.1"/>
    <property type="molecule type" value="Genomic_DNA"/>
</dbReference>
<protein>
    <submittedName>
        <fullName evidence="1">Uncharacterized protein</fullName>
    </submittedName>
</protein>
<dbReference type="InterPro" id="IPR035437">
    <property type="entry name" value="SNase_OB-fold_sf"/>
</dbReference>
<proteinExistence type="predicted"/>
<evidence type="ECO:0000313" key="2">
    <source>
        <dbReference type="Proteomes" id="UP001152795"/>
    </source>
</evidence>
<organism evidence="1 2">
    <name type="scientific">Paramuricea clavata</name>
    <name type="common">Red gorgonian</name>
    <name type="synonym">Violescent sea-whip</name>
    <dbReference type="NCBI Taxonomy" id="317549"/>
    <lineage>
        <taxon>Eukaryota</taxon>
        <taxon>Metazoa</taxon>
        <taxon>Cnidaria</taxon>
        <taxon>Anthozoa</taxon>
        <taxon>Octocorallia</taxon>
        <taxon>Malacalcyonacea</taxon>
        <taxon>Plexauridae</taxon>
        <taxon>Paramuricea</taxon>
    </lineage>
</organism>
<dbReference type="Pfam" id="PF00565">
    <property type="entry name" value="SNase"/>
    <property type="match status" value="1"/>
</dbReference>
<sequence length="408" mass="46685">MDNLTFRTIEDHLTIIGDQLVLPEQTGGTEQAMMQHLWALSDRAALHPQSISFLIHLNVAKQCHNIACGRRLHVSRWIALQRQDNRENPEWNRRFAGSLANDVLLLWQVFRMPCLELLEIGYAASCRPRGLRDIVRSCQQLLDDRQPLPRCLLVAQEQLHKYALRIETSFPEDRIGDGDGLSGLRVVSVGSWINRDGDDVIVNDQSLSALLWRNIEAKIGRRDDLPGTRQRCRLVGFDTQEVCHELACHQHYAEQGRQWLEARMTRLQQEIGNEEQAVLLMDVFGVDQYGRLLADVRGARVGQDSHILQRWTFAEECVAAGWAHTTPLYVQPHRVGQALEAARTNRIGAWGLQTDERPFQDRVHFFSPLLMQEIASRAGEQGGQEERVLVAAMNYRYDCTRHECNSML</sequence>
<dbReference type="InterPro" id="IPR016071">
    <property type="entry name" value="Staphylococal_nuclease_OB-fold"/>
</dbReference>
<accession>A0A6S7GUU9</accession>
<comment type="caution">
    <text evidence="1">The sequence shown here is derived from an EMBL/GenBank/DDBJ whole genome shotgun (WGS) entry which is preliminary data.</text>
</comment>
<gene>
    <name evidence="1" type="ORF">PACLA_8A047155</name>
</gene>
<dbReference type="Gene3D" id="2.40.50.90">
    <property type="match status" value="1"/>
</dbReference>